<keyword evidence="3" id="KW-0560">Oxidoreductase</keyword>
<keyword evidence="1" id="KW-0472">Membrane</keyword>
<keyword evidence="1" id="KW-1133">Transmembrane helix</keyword>
<feature type="transmembrane region" description="Helical" evidence="1">
    <location>
        <begin position="245"/>
        <end position="266"/>
    </location>
</feature>
<dbReference type="InterPro" id="IPR005804">
    <property type="entry name" value="FA_desaturase_dom"/>
</dbReference>
<dbReference type="PIRSF" id="PIRSF015921">
    <property type="entry name" value="FA_sphinglp_des"/>
    <property type="match status" value="1"/>
</dbReference>
<feature type="transmembrane region" description="Helical" evidence="1">
    <location>
        <begin position="218"/>
        <end position="238"/>
    </location>
</feature>
<dbReference type="PANTHER" id="PTHR19353">
    <property type="entry name" value="FATTY ACID DESATURASE 2"/>
    <property type="match status" value="1"/>
</dbReference>
<dbReference type="Pfam" id="PF00487">
    <property type="entry name" value="FA_desaturase"/>
    <property type="match status" value="1"/>
</dbReference>
<dbReference type="Proteomes" id="UP000215355">
    <property type="component" value="Chromosome 1"/>
</dbReference>
<feature type="domain" description="Fatty acid desaturase" evidence="2">
    <location>
        <begin position="78"/>
        <end position="349"/>
    </location>
</feature>
<dbReference type="InterPro" id="IPR012171">
    <property type="entry name" value="Fatty_acid_desaturase"/>
</dbReference>
<organism evidence="3 4">
    <name type="scientific">Sphingobacterium mizutaii</name>
    <dbReference type="NCBI Taxonomy" id="1010"/>
    <lineage>
        <taxon>Bacteria</taxon>
        <taxon>Pseudomonadati</taxon>
        <taxon>Bacteroidota</taxon>
        <taxon>Sphingobacteriia</taxon>
        <taxon>Sphingobacteriales</taxon>
        <taxon>Sphingobacteriaceae</taxon>
        <taxon>Sphingobacterium</taxon>
    </lineage>
</organism>
<evidence type="ECO:0000313" key="4">
    <source>
        <dbReference type="Proteomes" id="UP000215355"/>
    </source>
</evidence>
<dbReference type="KEGG" id="smiz:4412673_01383"/>
<dbReference type="GO" id="GO:0016020">
    <property type="term" value="C:membrane"/>
    <property type="evidence" value="ECO:0007669"/>
    <property type="project" value="TreeGrafter"/>
</dbReference>
<sequence>MVVELVRQIVSGNNNMKSTIKFNNLNSLFSKSLKNNINEYFNNTIQKKTGNSKLYTKAIILMASFVLIYSILVFVQPHWAISIILCLIFGVNLAAIGFNIMHDAGHNSFSENKHVNNILSYSLNLLGGNIFFWKQKHNIAHHTYTNIDGEDPDIEVKFMRIHQDQQLKKHHRFQPIYFIFLYGISYFAWIFYQDYEKYFKQKMIGSERTFQFPVKEKVIFWISKLVHALIFIVIPVIFVGWLQTLIGLLIAGAVCGICLATVFQLAHVVSETEFKSGDQPKIEEEWMIHQIQSTANFSTKNRMLTWLLGGLNFQVEHHLFPKISHIHYPALNKIVRQACKEYEIKYNEYNSFWSAFKSHVKVIKHMSV</sequence>
<feature type="transmembrane region" description="Helical" evidence="1">
    <location>
        <begin position="79"/>
        <end position="100"/>
    </location>
</feature>
<accession>A0AAJ5BZP5</accession>
<evidence type="ECO:0000313" key="3">
    <source>
        <dbReference type="EMBL" id="SNV47538.1"/>
    </source>
</evidence>
<dbReference type="GO" id="GO:0008610">
    <property type="term" value="P:lipid biosynthetic process"/>
    <property type="evidence" value="ECO:0007669"/>
    <property type="project" value="UniProtKB-ARBA"/>
</dbReference>
<dbReference type="EC" id="1.14.19.-" evidence="3"/>
<name>A0AAJ5BZP5_9SPHI</name>
<gene>
    <name evidence="3" type="primary">desA3_1</name>
    <name evidence="3" type="ORF">SAMEA4412673_01383</name>
</gene>
<feature type="transmembrane region" description="Helical" evidence="1">
    <location>
        <begin position="54"/>
        <end position="73"/>
    </location>
</feature>
<dbReference type="GO" id="GO:0016717">
    <property type="term" value="F:oxidoreductase activity, acting on paired donors, with oxidation of a pair of donors resulting in the reduction of molecular oxygen to two molecules of water"/>
    <property type="evidence" value="ECO:0007669"/>
    <property type="project" value="TreeGrafter"/>
</dbReference>
<feature type="transmembrane region" description="Helical" evidence="1">
    <location>
        <begin position="175"/>
        <end position="192"/>
    </location>
</feature>
<proteinExistence type="predicted"/>
<protein>
    <submittedName>
        <fullName evidence="3">Stearoyl-CoA 9-desaturase</fullName>
        <ecNumber evidence="3">1.14.19.-</ecNumber>
    </submittedName>
</protein>
<reference evidence="3 4" key="1">
    <citation type="submission" date="2017-06" db="EMBL/GenBank/DDBJ databases">
        <authorList>
            <consortium name="Pathogen Informatics"/>
        </authorList>
    </citation>
    <scope>NUCLEOTIDE SEQUENCE [LARGE SCALE GENOMIC DNA]</scope>
    <source>
        <strain evidence="3 4">NCTC12149</strain>
    </source>
</reference>
<evidence type="ECO:0000259" key="2">
    <source>
        <dbReference type="Pfam" id="PF00487"/>
    </source>
</evidence>
<dbReference type="PANTHER" id="PTHR19353:SF19">
    <property type="entry name" value="DELTA(5) FATTY ACID DESATURASE C-RELATED"/>
    <property type="match status" value="1"/>
</dbReference>
<evidence type="ECO:0000256" key="1">
    <source>
        <dbReference type="SAM" id="Phobius"/>
    </source>
</evidence>
<dbReference type="CDD" id="cd03506">
    <property type="entry name" value="Delta6-FADS-like"/>
    <property type="match status" value="1"/>
</dbReference>
<keyword evidence="1" id="KW-0812">Transmembrane</keyword>
<dbReference type="EMBL" id="LT906468">
    <property type="protein sequence ID" value="SNV47538.1"/>
    <property type="molecule type" value="Genomic_DNA"/>
</dbReference>
<dbReference type="AlphaFoldDB" id="A0AAJ5BZP5"/>